<dbReference type="Pfam" id="PF00753">
    <property type="entry name" value="Lactamase_B"/>
    <property type="match status" value="1"/>
</dbReference>
<dbReference type="PANTHER" id="PTHR42951:SF17">
    <property type="entry name" value="METALLO-BETA-LACTAMASE DOMAIN-CONTAINING PROTEIN"/>
    <property type="match status" value="1"/>
</dbReference>
<keyword evidence="3" id="KW-0378">Hydrolase</keyword>
<dbReference type="InterPro" id="IPR001279">
    <property type="entry name" value="Metallo-B-lactamas"/>
</dbReference>
<evidence type="ECO:0000313" key="4">
    <source>
        <dbReference type="Proteomes" id="UP000466906"/>
    </source>
</evidence>
<dbReference type="GO" id="GO:0016787">
    <property type="term" value="F:hydrolase activity"/>
    <property type="evidence" value="ECO:0007669"/>
    <property type="project" value="UniProtKB-KW"/>
</dbReference>
<dbReference type="InterPro" id="IPR050855">
    <property type="entry name" value="NDM-1-like"/>
</dbReference>
<reference evidence="3 4" key="1">
    <citation type="journal article" date="2019" name="Emerg. Microbes Infect.">
        <title>Comprehensive subspecies identification of 175 nontuberculous mycobacteria species based on 7547 genomic profiles.</title>
        <authorList>
            <person name="Matsumoto Y."/>
            <person name="Kinjo T."/>
            <person name="Motooka D."/>
            <person name="Nabeya D."/>
            <person name="Jung N."/>
            <person name="Uechi K."/>
            <person name="Horii T."/>
            <person name="Iida T."/>
            <person name="Fujita J."/>
            <person name="Nakamura S."/>
        </authorList>
    </citation>
    <scope>NUCLEOTIDE SEQUENCE [LARGE SCALE GENOMIC DNA]</scope>
    <source>
        <strain evidence="3 4">JCM 12272</strain>
    </source>
</reference>
<dbReference type="EMBL" id="AP022565">
    <property type="protein sequence ID" value="BBX28842.1"/>
    <property type="molecule type" value="Genomic_DNA"/>
</dbReference>
<dbReference type="CDD" id="cd07721">
    <property type="entry name" value="yflN-like_MBL-fold"/>
    <property type="match status" value="1"/>
</dbReference>
<dbReference type="InterPro" id="IPR036866">
    <property type="entry name" value="RibonucZ/Hydroxyglut_hydro"/>
</dbReference>
<evidence type="ECO:0000259" key="2">
    <source>
        <dbReference type="SMART" id="SM00849"/>
    </source>
</evidence>
<dbReference type="SMART" id="SM00849">
    <property type="entry name" value="Lactamase_B"/>
    <property type="match status" value="1"/>
</dbReference>
<organism evidence="3 4">
    <name type="scientific">Mycolicibacterium alvei</name>
    <dbReference type="NCBI Taxonomy" id="67081"/>
    <lineage>
        <taxon>Bacteria</taxon>
        <taxon>Bacillati</taxon>
        <taxon>Actinomycetota</taxon>
        <taxon>Actinomycetes</taxon>
        <taxon>Mycobacteriales</taxon>
        <taxon>Mycobacteriaceae</taxon>
        <taxon>Mycolicibacterium</taxon>
    </lineage>
</organism>
<keyword evidence="4" id="KW-1185">Reference proteome</keyword>
<feature type="region of interest" description="Disordered" evidence="1">
    <location>
        <begin position="137"/>
        <end position="162"/>
    </location>
</feature>
<sequence>MVGTAPSAKLHSGRGSTGSSLLECSFGESHYRRIMPDLLQMSASLYRLRIPGERAHLLNSYLWTESDGVTLIDTGWPDSAGLITDALTTLGMRRIHVKRIVLTHFHEDHCGSAAEIAAWSDVEVIAGAGDAGYVRGEPGPLPVLTDSERTLRPDIDEPPNGPACRVDRVVSDGDVLEFAGGARVIEIPGHTPGSIALYLPDADAVLTGDAIAEFNGRLILGVFNTDRAAASRAVGILAATGAQRAGFGHGEPILVDAAARIAKAVDAFA</sequence>
<evidence type="ECO:0000313" key="3">
    <source>
        <dbReference type="EMBL" id="BBX28842.1"/>
    </source>
</evidence>
<proteinExistence type="predicted"/>
<accession>A0A6N4UZI5</accession>
<feature type="compositionally biased region" description="Basic and acidic residues" evidence="1">
    <location>
        <begin position="146"/>
        <end position="155"/>
    </location>
</feature>
<name>A0A6N4UZI5_9MYCO</name>
<gene>
    <name evidence="3" type="ORF">MALV_39670</name>
</gene>
<dbReference type="AlphaFoldDB" id="A0A6N4UZI5"/>
<feature type="domain" description="Metallo-beta-lactamase" evidence="2">
    <location>
        <begin position="57"/>
        <end position="249"/>
    </location>
</feature>
<dbReference type="SUPFAM" id="SSF56281">
    <property type="entry name" value="Metallo-hydrolase/oxidoreductase"/>
    <property type="match status" value="1"/>
</dbReference>
<dbReference type="Proteomes" id="UP000466906">
    <property type="component" value="Chromosome"/>
</dbReference>
<dbReference type="PANTHER" id="PTHR42951">
    <property type="entry name" value="METALLO-BETA-LACTAMASE DOMAIN-CONTAINING"/>
    <property type="match status" value="1"/>
</dbReference>
<dbReference type="Gene3D" id="3.60.15.10">
    <property type="entry name" value="Ribonuclease Z/Hydroxyacylglutathione hydrolase-like"/>
    <property type="match status" value="1"/>
</dbReference>
<evidence type="ECO:0000256" key="1">
    <source>
        <dbReference type="SAM" id="MobiDB-lite"/>
    </source>
</evidence>
<dbReference type="KEGG" id="malv:MALV_39670"/>
<protein>
    <submittedName>
        <fullName evidence="3">MBL fold metallo-hydrolase</fullName>
    </submittedName>
</protein>